<keyword evidence="4 5" id="KW-0119">Carbohydrate metabolism</keyword>
<feature type="binding site" evidence="7">
    <location>
        <position position="136"/>
    </location>
    <ligand>
        <name>substrate</name>
    </ligand>
</feature>
<dbReference type="InterPro" id="IPR003764">
    <property type="entry name" value="GlcNAc_6-P_deAcase"/>
</dbReference>
<comment type="cofactor">
    <cofactor evidence="8">
        <name>a divalent metal cation</name>
        <dbReference type="ChEBI" id="CHEBI:60240"/>
    </cofactor>
    <text evidence="8">Binds 1 divalent metal cation per subunit.</text>
</comment>
<feature type="binding site" evidence="8">
    <location>
        <position position="211"/>
    </location>
    <ligand>
        <name>Zn(2+)</name>
        <dbReference type="ChEBI" id="CHEBI:29105"/>
    </ligand>
</feature>
<proteinExistence type="inferred from homology"/>
<dbReference type="Gene3D" id="2.30.40.10">
    <property type="entry name" value="Urease, subunit C, domain 1"/>
    <property type="match status" value="1"/>
</dbReference>
<feature type="binding site" evidence="8">
    <location>
        <position position="190"/>
    </location>
    <ligand>
        <name>Zn(2+)</name>
        <dbReference type="ChEBI" id="CHEBI:29105"/>
    </ligand>
</feature>
<keyword evidence="11" id="KW-1185">Reference proteome</keyword>
<dbReference type="CDD" id="cd00854">
    <property type="entry name" value="NagA"/>
    <property type="match status" value="1"/>
</dbReference>
<dbReference type="GO" id="GO:0008448">
    <property type="term" value="F:N-acetylglucosamine-6-phosphate deacetylase activity"/>
    <property type="evidence" value="ECO:0007669"/>
    <property type="project" value="UniProtKB-EC"/>
</dbReference>
<dbReference type="SUPFAM" id="SSF51556">
    <property type="entry name" value="Metallo-dependent hydrolases"/>
    <property type="match status" value="1"/>
</dbReference>
<dbReference type="HOGENOM" id="CLU_032482_2_1_0"/>
<comment type="similarity">
    <text evidence="1 5">Belongs to the metallo-dependent hydrolases superfamily. NagA family.</text>
</comment>
<feature type="active site" description="Proton donor/acceptor" evidence="6">
    <location>
        <position position="268"/>
    </location>
</feature>
<evidence type="ECO:0000256" key="7">
    <source>
        <dbReference type="PIRSR" id="PIRSR038994-2"/>
    </source>
</evidence>
<dbReference type="Pfam" id="PF01979">
    <property type="entry name" value="Amidohydro_1"/>
    <property type="match status" value="1"/>
</dbReference>
<name>D1AQI1_SEBTE</name>
<organism evidence="10 11">
    <name type="scientific">Sebaldella termitidis (strain ATCC 33386 / NCTC 11300)</name>
    <dbReference type="NCBI Taxonomy" id="526218"/>
    <lineage>
        <taxon>Bacteria</taxon>
        <taxon>Fusobacteriati</taxon>
        <taxon>Fusobacteriota</taxon>
        <taxon>Fusobacteriia</taxon>
        <taxon>Fusobacteriales</taxon>
        <taxon>Leptotrichiaceae</taxon>
        <taxon>Sebaldella</taxon>
    </lineage>
</organism>
<evidence type="ECO:0000256" key="1">
    <source>
        <dbReference type="ARBA" id="ARBA00010716"/>
    </source>
</evidence>
<gene>
    <name evidence="10" type="ordered locus">Sterm_3402</name>
</gene>
<dbReference type="EC" id="3.5.1.25" evidence="10"/>
<feature type="binding site" evidence="7">
    <location>
        <begin position="301"/>
        <end position="303"/>
    </location>
    <ligand>
        <name>substrate</name>
    </ligand>
</feature>
<dbReference type="PANTHER" id="PTHR11113:SF14">
    <property type="entry name" value="N-ACETYLGLUCOSAMINE-6-PHOSPHATE DEACETYLASE"/>
    <property type="match status" value="1"/>
</dbReference>
<keyword evidence="3 5" id="KW-0378">Hydrolase</keyword>
<reference evidence="10 11" key="2">
    <citation type="journal article" date="2010" name="Stand. Genomic Sci.">
        <title>Complete genome sequence of Sebaldella termitidis type strain (NCTC 11300).</title>
        <authorList>
            <person name="Harmon-Smith M."/>
            <person name="Celia L."/>
            <person name="Chertkov O."/>
            <person name="Lapidus A."/>
            <person name="Copeland A."/>
            <person name="Glavina Del Rio T."/>
            <person name="Nolan M."/>
            <person name="Lucas S."/>
            <person name="Tice H."/>
            <person name="Cheng J.F."/>
            <person name="Han C."/>
            <person name="Detter J.C."/>
            <person name="Bruce D."/>
            <person name="Goodwin L."/>
            <person name="Pitluck S."/>
            <person name="Pati A."/>
            <person name="Liolios K."/>
            <person name="Ivanova N."/>
            <person name="Mavromatis K."/>
            <person name="Mikhailova N."/>
            <person name="Chen A."/>
            <person name="Palaniappan K."/>
            <person name="Land M."/>
            <person name="Hauser L."/>
            <person name="Chang Y.J."/>
            <person name="Jeffries C.D."/>
            <person name="Brettin T."/>
            <person name="Goker M."/>
            <person name="Beck B."/>
            <person name="Bristow J."/>
            <person name="Eisen J.A."/>
            <person name="Markowitz V."/>
            <person name="Hugenholtz P."/>
            <person name="Kyrpides N.C."/>
            <person name="Klenk H.P."/>
            <person name="Chen F."/>
        </authorList>
    </citation>
    <scope>NUCLEOTIDE SEQUENCE [LARGE SCALE GENOMIC DNA]</scope>
    <source>
        <strain evidence="11">ATCC 33386 / NCTC 11300</strain>
    </source>
</reference>
<dbReference type="PANTHER" id="PTHR11113">
    <property type="entry name" value="N-ACETYLGLUCOSAMINE-6-PHOSPHATE DEACETYLASE"/>
    <property type="match status" value="1"/>
</dbReference>
<feature type="binding site" evidence="8">
    <location>
        <position position="125"/>
    </location>
    <ligand>
        <name>Zn(2+)</name>
        <dbReference type="ChEBI" id="CHEBI:29105"/>
    </ligand>
</feature>
<evidence type="ECO:0000256" key="2">
    <source>
        <dbReference type="ARBA" id="ARBA00022723"/>
    </source>
</evidence>
<evidence type="ECO:0000256" key="3">
    <source>
        <dbReference type="ARBA" id="ARBA00022801"/>
    </source>
</evidence>
<dbReference type="AlphaFoldDB" id="D1AQI1"/>
<dbReference type="STRING" id="526218.Sterm_3402"/>
<dbReference type="InterPro" id="IPR032466">
    <property type="entry name" value="Metal_Hydrolase"/>
</dbReference>
<dbReference type="InterPro" id="IPR006680">
    <property type="entry name" value="Amidohydro-rel"/>
</dbReference>
<dbReference type="InterPro" id="IPR011059">
    <property type="entry name" value="Metal-dep_hydrolase_composite"/>
</dbReference>
<evidence type="ECO:0000259" key="9">
    <source>
        <dbReference type="Pfam" id="PF01979"/>
    </source>
</evidence>
<dbReference type="GO" id="GO:0046872">
    <property type="term" value="F:metal ion binding"/>
    <property type="evidence" value="ECO:0007669"/>
    <property type="project" value="UniProtKB-KW"/>
</dbReference>
<dbReference type="SUPFAM" id="SSF51338">
    <property type="entry name" value="Composite domain of metallo-dependent hydrolases"/>
    <property type="match status" value="1"/>
</dbReference>
<feature type="binding site" evidence="7">
    <location>
        <position position="246"/>
    </location>
    <ligand>
        <name>substrate</name>
    </ligand>
</feature>
<dbReference type="GO" id="GO:0006046">
    <property type="term" value="P:N-acetylglucosamine catabolic process"/>
    <property type="evidence" value="ECO:0007669"/>
    <property type="project" value="TreeGrafter"/>
</dbReference>
<evidence type="ECO:0000313" key="11">
    <source>
        <dbReference type="Proteomes" id="UP000000845"/>
    </source>
</evidence>
<dbReference type="PIRSF" id="PIRSF038994">
    <property type="entry name" value="NagA"/>
    <property type="match status" value="1"/>
</dbReference>
<dbReference type="KEGG" id="str:Sterm_3402"/>
<feature type="domain" description="Amidohydrolase-related" evidence="9">
    <location>
        <begin position="45"/>
        <end position="372"/>
    </location>
</feature>
<evidence type="ECO:0000256" key="6">
    <source>
        <dbReference type="PIRSR" id="PIRSR038994-1"/>
    </source>
</evidence>
<dbReference type="Proteomes" id="UP000000845">
    <property type="component" value="Chromosome"/>
</dbReference>
<reference evidence="11" key="1">
    <citation type="submission" date="2009-09" db="EMBL/GenBank/DDBJ databases">
        <title>The complete chromosome of Sebaldella termitidis ATCC 33386.</title>
        <authorList>
            <consortium name="US DOE Joint Genome Institute (JGI-PGF)"/>
            <person name="Lucas S."/>
            <person name="Copeland A."/>
            <person name="Lapidus A."/>
            <person name="Glavina del Rio T."/>
            <person name="Dalin E."/>
            <person name="Tice H."/>
            <person name="Bruce D."/>
            <person name="Goodwin L."/>
            <person name="Pitluck S."/>
            <person name="Kyrpides N."/>
            <person name="Mavromatis K."/>
            <person name="Ivanova N."/>
            <person name="Mikhailova N."/>
            <person name="Sims D."/>
            <person name="Meincke L."/>
            <person name="Brettin T."/>
            <person name="Detter J.C."/>
            <person name="Han C."/>
            <person name="Larimer F."/>
            <person name="Land M."/>
            <person name="Hauser L."/>
            <person name="Markowitz V."/>
            <person name="Cheng J.F."/>
            <person name="Hugenholtz P."/>
            <person name="Woyke T."/>
            <person name="Wu D."/>
            <person name="Eisen J.A."/>
        </authorList>
    </citation>
    <scope>NUCLEOTIDE SEQUENCE [LARGE SCALE GENOMIC DNA]</scope>
    <source>
        <strain evidence="11">ATCC 33386 / NCTC 11300</strain>
    </source>
</reference>
<dbReference type="EMBL" id="CP001739">
    <property type="protein sequence ID" value="ACZ10241.1"/>
    <property type="molecule type" value="Genomic_DNA"/>
</dbReference>
<dbReference type="RefSeq" id="WP_012862823.1">
    <property type="nucleotide sequence ID" value="NC_013517.1"/>
</dbReference>
<dbReference type="eggNOG" id="COG1820">
    <property type="taxonomic scope" value="Bacteria"/>
</dbReference>
<feature type="binding site" evidence="7">
    <location>
        <position position="222"/>
    </location>
    <ligand>
        <name>substrate</name>
    </ligand>
</feature>
<protein>
    <submittedName>
        <fullName evidence="10">N-acetylglucosamine-6-phosphate deacetylase</fullName>
        <ecNumber evidence="10">3.5.1.25</ecNumber>
    </submittedName>
</protein>
<dbReference type="Gene3D" id="3.20.20.140">
    <property type="entry name" value="Metal-dependent hydrolases"/>
    <property type="match status" value="1"/>
</dbReference>
<accession>D1AQI1</accession>
<dbReference type="FunFam" id="3.20.20.140:FF:000004">
    <property type="entry name" value="N-acetylglucosamine-6-phosphate deacetylase"/>
    <property type="match status" value="1"/>
</dbReference>
<evidence type="ECO:0000313" key="10">
    <source>
        <dbReference type="EMBL" id="ACZ10241.1"/>
    </source>
</evidence>
<evidence type="ECO:0000256" key="5">
    <source>
        <dbReference type="PIRNR" id="PIRNR038994"/>
    </source>
</evidence>
<evidence type="ECO:0000256" key="4">
    <source>
        <dbReference type="ARBA" id="ARBA00023277"/>
    </source>
</evidence>
<dbReference type="NCBIfam" id="TIGR00221">
    <property type="entry name" value="nagA"/>
    <property type="match status" value="1"/>
</dbReference>
<feature type="binding site" evidence="7">
    <location>
        <begin position="214"/>
        <end position="215"/>
    </location>
    <ligand>
        <name>substrate</name>
    </ligand>
</feature>
<evidence type="ECO:0000256" key="8">
    <source>
        <dbReference type="PIRSR" id="PIRSR038994-3"/>
    </source>
</evidence>
<keyword evidence="2 8" id="KW-0479">Metal-binding</keyword>
<sequence length="374" mass="40720">MVLKNIDIVLEDEVIKSDVQIKNGKIFKISAEIESDESLDCSGKYLIPGFIDMHIHGIGGHDAMDGTVEAVTSMSKEVLKRGVTSYLPTLLTESVERIHSGFEAVKTVMGMDIENTADIIGVHMEGPFFCDEFKGAQNPKFLQYGTLDTLEALVGNYWDILKILSAAPERIEFSVIQKLKEKGVIASIGHTSADSELVEEASLFGMTHCVHLYNGMKGLHHREPGTAGAILNNDRIHAELILDGIHVHPKMAKLAYKCKGNKLSLITDAMRATGLQDGKYDLGGQDVFVKGYEARLANGSLAGSTLTMDRAFKNALRFLDSGIIGAVKLTSTNAADELGLTSKGRIEVGRDADLLVVDREYNIEKIIKAGKIIS</sequence>